<dbReference type="InterPro" id="IPR050819">
    <property type="entry name" value="Tripeptidyl-peptidase_I"/>
</dbReference>
<dbReference type="PANTHER" id="PTHR14218">
    <property type="entry name" value="PROTEASE S8 TRIPEPTIDYL PEPTIDASE I CLN2"/>
    <property type="match status" value="1"/>
</dbReference>
<dbReference type="InterPro" id="IPR036852">
    <property type="entry name" value="Peptidase_S8/S53_dom_sf"/>
</dbReference>
<dbReference type="Gene3D" id="3.40.50.200">
    <property type="entry name" value="Peptidase S8/S53 domain"/>
    <property type="match status" value="1"/>
</dbReference>
<feature type="region of interest" description="Disordered" evidence="4">
    <location>
        <begin position="473"/>
        <end position="499"/>
    </location>
</feature>
<dbReference type="InterPro" id="IPR023828">
    <property type="entry name" value="Peptidase_S8_Ser-AS"/>
</dbReference>
<gene>
    <name evidence="6" type="ORF">LVJ94_17925</name>
</gene>
<sequence>MLRWVRWASLGLISALGGLPMACSESAKSEKSSMPSAAAGAQEQALAQVVDTPSRDACPYVPGTVRCYAKVRTDSAGNILAAASPRGYGPEDLRHAYRVPSSGTHTGTIAIINAYDSPSAESDLATYREQFGLPPCTTENGCFKKVNQVGAPSPLPKSDHAGWAAEIALDLDMASAMCPDCKLVLVLGNTPTLVDLGTAVNTAVRMGADVVSNSYGGVEAEEETDASPEEIREADRLYYSNHPGVAIFAASGDWAYGNGTSYPASGKNVIGVGGTRLVRSPLSLRGWAEVAWAHAGSGCSTRIAKPSWANDGPDCPNKTVADISAVSDPATGVAVYDSYGGGDAGWMVIGGTSAATPIVAAIFVLAGKATSTGAFVWKNTERFYDVTSGDNGSGTPDGGISCVAGDNGSYLCNAKVGFDGPTGWGTPNTAALLAASLDDAGPAPVDDAGPVVDGGASSDASIDASVVIPPLMDASSGSGKTDASSSHAASPNGASSGGNTGCSVSFDAGEHSPTAGVLFAMMGILAARRGRKLLR</sequence>
<evidence type="ECO:0000256" key="3">
    <source>
        <dbReference type="ARBA" id="ARBA00022825"/>
    </source>
</evidence>
<proteinExistence type="predicted"/>
<organism evidence="6 7">
    <name type="scientific">Pendulispora rubella</name>
    <dbReference type="NCBI Taxonomy" id="2741070"/>
    <lineage>
        <taxon>Bacteria</taxon>
        <taxon>Pseudomonadati</taxon>
        <taxon>Myxococcota</taxon>
        <taxon>Myxococcia</taxon>
        <taxon>Myxococcales</taxon>
        <taxon>Sorangiineae</taxon>
        <taxon>Pendulisporaceae</taxon>
        <taxon>Pendulispora</taxon>
    </lineage>
</organism>
<evidence type="ECO:0000313" key="6">
    <source>
        <dbReference type="EMBL" id="WXB09100.1"/>
    </source>
</evidence>
<keyword evidence="3" id="KW-0720">Serine protease</keyword>
<keyword evidence="1" id="KW-0645">Protease</keyword>
<keyword evidence="2" id="KW-0378">Hydrolase</keyword>
<protein>
    <recommendedName>
        <fullName evidence="5">Peptidase S53 domain-containing protein</fullName>
    </recommendedName>
</protein>
<dbReference type="RefSeq" id="WP_394838773.1">
    <property type="nucleotide sequence ID" value="NZ_CP089929.1"/>
</dbReference>
<dbReference type="EMBL" id="CP089983">
    <property type="protein sequence ID" value="WXB09100.1"/>
    <property type="molecule type" value="Genomic_DNA"/>
</dbReference>
<evidence type="ECO:0000313" key="7">
    <source>
        <dbReference type="Proteomes" id="UP001374803"/>
    </source>
</evidence>
<name>A0ABZ2LFE4_9BACT</name>
<dbReference type="PROSITE" id="PS51695">
    <property type="entry name" value="SEDOLISIN"/>
    <property type="match status" value="1"/>
</dbReference>
<feature type="domain" description="Peptidase S53" evidence="5">
    <location>
        <begin position="87"/>
        <end position="439"/>
    </location>
</feature>
<dbReference type="PANTHER" id="PTHR14218:SF15">
    <property type="entry name" value="TRIPEPTIDYL-PEPTIDASE 1"/>
    <property type="match status" value="1"/>
</dbReference>
<dbReference type="SUPFAM" id="SSF52743">
    <property type="entry name" value="Subtilisin-like"/>
    <property type="match status" value="1"/>
</dbReference>
<evidence type="ECO:0000256" key="4">
    <source>
        <dbReference type="SAM" id="MobiDB-lite"/>
    </source>
</evidence>
<dbReference type="InterPro" id="IPR030400">
    <property type="entry name" value="Sedolisin_dom"/>
</dbReference>
<reference evidence="6" key="1">
    <citation type="submission" date="2021-12" db="EMBL/GenBank/DDBJ databases">
        <title>Discovery of the Pendulisporaceae a myxobacterial family with distinct sporulation behavior and unique specialized metabolism.</title>
        <authorList>
            <person name="Garcia R."/>
            <person name="Popoff A."/>
            <person name="Bader C.D."/>
            <person name="Loehr J."/>
            <person name="Walesch S."/>
            <person name="Walt C."/>
            <person name="Boldt J."/>
            <person name="Bunk B."/>
            <person name="Haeckl F.J.F.P.J."/>
            <person name="Gunesch A.P."/>
            <person name="Birkelbach J."/>
            <person name="Nuebel U."/>
            <person name="Pietschmann T."/>
            <person name="Bach T."/>
            <person name="Mueller R."/>
        </authorList>
    </citation>
    <scope>NUCLEOTIDE SEQUENCE</scope>
    <source>
        <strain evidence="6">MSr11367</strain>
    </source>
</reference>
<feature type="compositionally biased region" description="Low complexity" evidence="4">
    <location>
        <begin position="473"/>
        <end position="486"/>
    </location>
</feature>
<evidence type="ECO:0000259" key="5">
    <source>
        <dbReference type="PROSITE" id="PS51695"/>
    </source>
</evidence>
<evidence type="ECO:0000256" key="2">
    <source>
        <dbReference type="ARBA" id="ARBA00022801"/>
    </source>
</evidence>
<keyword evidence="7" id="KW-1185">Reference proteome</keyword>
<dbReference type="PROSITE" id="PS00138">
    <property type="entry name" value="SUBTILASE_SER"/>
    <property type="match status" value="1"/>
</dbReference>
<dbReference type="Proteomes" id="UP001374803">
    <property type="component" value="Chromosome"/>
</dbReference>
<accession>A0ABZ2LFE4</accession>
<evidence type="ECO:0000256" key="1">
    <source>
        <dbReference type="ARBA" id="ARBA00022670"/>
    </source>
</evidence>